<dbReference type="Pfam" id="PF05345">
    <property type="entry name" value="He_PIG"/>
    <property type="match status" value="1"/>
</dbReference>
<name>A0A6B1DUJ8_9CHLR</name>
<dbReference type="SUPFAM" id="SSF49313">
    <property type="entry name" value="Cadherin-like"/>
    <property type="match status" value="1"/>
</dbReference>
<dbReference type="InterPro" id="IPR015919">
    <property type="entry name" value="Cadherin-like_sf"/>
</dbReference>
<evidence type="ECO:0000313" key="2">
    <source>
        <dbReference type="EMBL" id="MYD90951.1"/>
    </source>
</evidence>
<accession>A0A6B1DUJ8</accession>
<sequence>MRHAKHTPHPTPPSGGFFTLAHPPASPVSTCSARSAYSPFAEIKVLPTGLKWSAMVLAVVALATMFPAAVWAAAPVVGSVAFTSQPGPDRTYGEQGDAILITVTFDQAVYVTGLPSINLKLGETVGQANYQSGSGSARLVFGYTIAPGELAMAGVAVEAGSIALNGGTVQNQAGEAAVLAHPALAPDAAHMVDRRCVLDAGLVSLSGTFDIATSDKCLIPVQGRPDPPGLELHWQSPAGAESAVVFLSGDSAHPGLDTTTVGVVNGTRRGVDDGIVCNAFGECGGNDDYHAPFRFEAGDVDSTGSHVYAAYQYGRHPGAFGTATLHVTLVPRVTGVEVADGACRASPSLTWDAPSALGRSVSWVVLLTQDAESFPKRRGRPGVFEVTQPHIGFPGLVVDQTYYAKVLPQVEALGSGGYLETGRADNAQQVSFTVQSPPVLLSSVEDLVLRAGTPVTDDALSMPRMSGDCGPYTYALCLKTDVADGTCASVVLPSGLIFNPANGSLAGTPAGAEPEAEYVYTVRNSHGYAVSGEFSLAVAGPGGEGDSVPAIASLRFASEPADPQGYADAEVISLEVEFDQPVYVSRQPAVKMTVGSEERQLVYTTGSGTDKLKFAYTVAACDADADGVAVAANAFDLTSGIVVSVADRTVLANLTHAVLDGDSVHRVATPCPGQ</sequence>
<proteinExistence type="predicted"/>
<dbReference type="AlphaFoldDB" id="A0A6B1DUJ8"/>
<dbReference type="InterPro" id="IPR013783">
    <property type="entry name" value="Ig-like_fold"/>
</dbReference>
<feature type="transmembrane region" description="Helical" evidence="1">
    <location>
        <begin position="54"/>
        <end position="74"/>
    </location>
</feature>
<comment type="caution">
    <text evidence="2">The sequence shown here is derived from an EMBL/GenBank/DDBJ whole genome shotgun (WGS) entry which is preliminary data.</text>
</comment>
<dbReference type="GO" id="GO:0005509">
    <property type="term" value="F:calcium ion binding"/>
    <property type="evidence" value="ECO:0007669"/>
    <property type="project" value="InterPro"/>
</dbReference>
<gene>
    <name evidence="2" type="ORF">F4Y08_11565</name>
</gene>
<keyword evidence="1" id="KW-0812">Transmembrane</keyword>
<keyword evidence="1" id="KW-0472">Membrane</keyword>
<keyword evidence="1" id="KW-1133">Transmembrane helix</keyword>
<protein>
    <submittedName>
        <fullName evidence="2">Uncharacterized protein</fullName>
    </submittedName>
</protein>
<dbReference type="EMBL" id="VXPY01000084">
    <property type="protein sequence ID" value="MYD90951.1"/>
    <property type="molecule type" value="Genomic_DNA"/>
</dbReference>
<reference evidence="2" key="1">
    <citation type="submission" date="2019-09" db="EMBL/GenBank/DDBJ databases">
        <title>Characterisation of the sponge microbiome using genome-centric metagenomics.</title>
        <authorList>
            <person name="Engelberts J.P."/>
            <person name="Robbins S.J."/>
            <person name="De Goeij J.M."/>
            <person name="Aranda M."/>
            <person name="Bell S.C."/>
            <person name="Webster N.S."/>
        </authorList>
    </citation>
    <scope>NUCLEOTIDE SEQUENCE</scope>
    <source>
        <strain evidence="2">SB0662_bin_9</strain>
    </source>
</reference>
<organism evidence="2">
    <name type="scientific">Caldilineaceae bacterium SB0662_bin_9</name>
    <dbReference type="NCBI Taxonomy" id="2605258"/>
    <lineage>
        <taxon>Bacteria</taxon>
        <taxon>Bacillati</taxon>
        <taxon>Chloroflexota</taxon>
        <taxon>Caldilineae</taxon>
        <taxon>Caldilineales</taxon>
        <taxon>Caldilineaceae</taxon>
    </lineage>
</organism>
<dbReference type="GO" id="GO:0016020">
    <property type="term" value="C:membrane"/>
    <property type="evidence" value="ECO:0007669"/>
    <property type="project" value="InterPro"/>
</dbReference>
<dbReference type="Gene3D" id="2.60.40.10">
    <property type="entry name" value="Immunoglobulins"/>
    <property type="match status" value="1"/>
</dbReference>
<evidence type="ECO:0000256" key="1">
    <source>
        <dbReference type="SAM" id="Phobius"/>
    </source>
</evidence>